<evidence type="ECO:0000256" key="2">
    <source>
        <dbReference type="ARBA" id="ARBA00004718"/>
    </source>
</evidence>
<comment type="pathway">
    <text evidence="2">Protein modification; protein sumoylation.</text>
</comment>
<dbReference type="Pfam" id="PF11789">
    <property type="entry name" value="zf-Nse"/>
    <property type="match status" value="1"/>
</dbReference>
<dbReference type="GO" id="GO:0000724">
    <property type="term" value="P:double-strand break repair via homologous recombination"/>
    <property type="evidence" value="ECO:0007669"/>
    <property type="project" value="InterPro"/>
</dbReference>
<keyword evidence="11" id="KW-0175">Coiled coil</keyword>
<feature type="region of interest" description="Disordered" evidence="12">
    <location>
        <begin position="265"/>
        <end position="297"/>
    </location>
</feature>
<evidence type="ECO:0000256" key="11">
    <source>
        <dbReference type="SAM" id="Coils"/>
    </source>
</evidence>
<evidence type="ECO:0000256" key="1">
    <source>
        <dbReference type="ARBA" id="ARBA00004123"/>
    </source>
</evidence>
<dbReference type="PANTHER" id="PTHR21330">
    <property type="entry name" value="E3 SUMO-PROTEIN LIGASE NSE2"/>
    <property type="match status" value="1"/>
</dbReference>
<proteinExistence type="inferred from homology"/>
<evidence type="ECO:0000256" key="6">
    <source>
        <dbReference type="ARBA" id="ARBA00022771"/>
    </source>
</evidence>
<dbReference type="PANTHER" id="PTHR21330:SF1">
    <property type="entry name" value="E3 SUMO-PROTEIN LIGASE NSE2"/>
    <property type="match status" value="1"/>
</dbReference>
<feature type="region of interest" description="Disordered" evidence="12">
    <location>
        <begin position="1"/>
        <end position="78"/>
    </location>
</feature>
<dbReference type="Proteomes" id="UP001280581">
    <property type="component" value="Unassembled WGS sequence"/>
</dbReference>
<dbReference type="SUPFAM" id="SSF57850">
    <property type="entry name" value="RING/U-box"/>
    <property type="match status" value="1"/>
</dbReference>
<evidence type="ECO:0000313" key="15">
    <source>
        <dbReference type="Proteomes" id="UP001280581"/>
    </source>
</evidence>
<evidence type="ECO:0000256" key="9">
    <source>
        <dbReference type="ARBA" id="ARBA00023242"/>
    </source>
</evidence>
<dbReference type="GO" id="GO:0030915">
    <property type="term" value="C:Smc5-Smc6 complex"/>
    <property type="evidence" value="ECO:0007669"/>
    <property type="project" value="InterPro"/>
</dbReference>
<evidence type="ECO:0000256" key="5">
    <source>
        <dbReference type="ARBA" id="ARBA00022723"/>
    </source>
</evidence>
<comment type="similarity">
    <text evidence="3">Belongs to the NSE2 family.</text>
</comment>
<feature type="compositionally biased region" description="Polar residues" evidence="12">
    <location>
        <begin position="402"/>
        <end position="427"/>
    </location>
</feature>
<organism evidence="14 15">
    <name type="scientific">Pseudopithomyces chartarum</name>
    <dbReference type="NCBI Taxonomy" id="1892770"/>
    <lineage>
        <taxon>Eukaryota</taxon>
        <taxon>Fungi</taxon>
        <taxon>Dikarya</taxon>
        <taxon>Ascomycota</taxon>
        <taxon>Pezizomycotina</taxon>
        <taxon>Dothideomycetes</taxon>
        <taxon>Pleosporomycetidae</taxon>
        <taxon>Pleosporales</taxon>
        <taxon>Massarineae</taxon>
        <taxon>Didymosphaeriaceae</taxon>
        <taxon>Pseudopithomyces</taxon>
    </lineage>
</organism>
<dbReference type="GO" id="GO:0016925">
    <property type="term" value="P:protein sumoylation"/>
    <property type="evidence" value="ECO:0007669"/>
    <property type="project" value="TreeGrafter"/>
</dbReference>
<evidence type="ECO:0000256" key="12">
    <source>
        <dbReference type="SAM" id="MobiDB-lite"/>
    </source>
</evidence>
<dbReference type="EMBL" id="WVTA01000003">
    <property type="protein sequence ID" value="KAK3214658.1"/>
    <property type="molecule type" value="Genomic_DNA"/>
</dbReference>
<keyword evidence="4" id="KW-0808">Transferase</keyword>
<evidence type="ECO:0000259" key="13">
    <source>
        <dbReference type="PROSITE" id="PS51044"/>
    </source>
</evidence>
<dbReference type="AlphaFoldDB" id="A0AAN6RJF8"/>
<keyword evidence="7" id="KW-0833">Ubl conjugation pathway</keyword>
<keyword evidence="8" id="KW-0862">Zinc</keyword>
<keyword evidence="15" id="KW-1185">Reference proteome</keyword>
<dbReference type="InterPro" id="IPR026846">
    <property type="entry name" value="Nse2(Mms21)"/>
</dbReference>
<name>A0AAN6RJF8_9PLEO</name>
<dbReference type="InterPro" id="IPR013083">
    <property type="entry name" value="Znf_RING/FYVE/PHD"/>
</dbReference>
<evidence type="ECO:0000256" key="7">
    <source>
        <dbReference type="ARBA" id="ARBA00022786"/>
    </source>
</evidence>
<dbReference type="CDD" id="cd16651">
    <property type="entry name" value="SPL-RING_NSE2"/>
    <property type="match status" value="1"/>
</dbReference>
<gene>
    <name evidence="14" type="ORF">GRF29_19g909895</name>
</gene>
<keyword evidence="6 10" id="KW-0863">Zinc-finger</keyword>
<feature type="domain" description="SP-RING-type" evidence="13">
    <location>
        <begin position="295"/>
        <end position="384"/>
    </location>
</feature>
<evidence type="ECO:0000256" key="8">
    <source>
        <dbReference type="ARBA" id="ARBA00022833"/>
    </source>
</evidence>
<keyword evidence="9" id="KW-0539">Nucleus</keyword>
<evidence type="ECO:0000256" key="10">
    <source>
        <dbReference type="PROSITE-ProRule" id="PRU00452"/>
    </source>
</evidence>
<protein>
    <recommendedName>
        <fullName evidence="13">SP-RING-type domain-containing protein</fullName>
    </recommendedName>
</protein>
<comment type="subcellular location">
    <subcellularLocation>
        <location evidence="1">Nucleus</location>
    </subcellularLocation>
</comment>
<comment type="caution">
    <text evidence="14">The sequence shown here is derived from an EMBL/GenBank/DDBJ whole genome shotgun (WGS) entry which is preliminary data.</text>
</comment>
<dbReference type="PROSITE" id="PS51044">
    <property type="entry name" value="ZF_SP_RING"/>
    <property type="match status" value="1"/>
</dbReference>
<reference evidence="14 15" key="1">
    <citation type="submission" date="2021-02" db="EMBL/GenBank/DDBJ databases">
        <title>Genome assembly of Pseudopithomyces chartarum.</title>
        <authorList>
            <person name="Jauregui R."/>
            <person name="Singh J."/>
            <person name="Voisey C."/>
        </authorList>
    </citation>
    <scope>NUCLEOTIDE SEQUENCE [LARGE SCALE GENOMIC DNA]</scope>
    <source>
        <strain evidence="14 15">AGR01</strain>
    </source>
</reference>
<feature type="compositionally biased region" description="Polar residues" evidence="12">
    <location>
        <begin position="174"/>
        <end position="198"/>
    </location>
</feature>
<feature type="region of interest" description="Disordered" evidence="12">
    <location>
        <begin position="385"/>
        <end position="427"/>
    </location>
</feature>
<accession>A0AAN6RJF8</accession>
<evidence type="ECO:0000256" key="4">
    <source>
        <dbReference type="ARBA" id="ARBA00022679"/>
    </source>
</evidence>
<sequence>MSSRRRQSTAMNTPSRSSATVISGSSGPRRVAVGSTEDVELPPYRKPSHTLTDAAKTKLRELNDRAIGQSKENSRKAGDRITEAAALVLDALRDRQEAVAKERTKWDKGIDLDNREDEEGQLVFLEEQVDDYMKKSEEAMRAVIDNDMAAQRIEDSLKWLRDHAPGQLERDFASQRTQLQSQARRTQTDNSDGTQVSVGPTPGPTPLDGSRPSLTGTSEMYAEYVNRRRDEYTSISFSGRYSRNEAYTNFKKMVHDAKYGDDRPLPHPDTWFTETGSPAPGVTGHGTNDDDDDDDDDDIVVERATTSIRCPLTFQSFKEPFTSSKCPHTFEQHAIFELIRKSSVRLRGGEKAVTCPVTGCDQLLTVNDLRKDPIIVRKIKRMQREEARKAEELDAEDEDFSISPQPNRASQAQIKMSSSSRLQAPLA</sequence>
<feature type="compositionally biased region" description="Polar residues" evidence="12">
    <location>
        <begin position="8"/>
        <end position="26"/>
    </location>
</feature>
<keyword evidence="5" id="KW-0479">Metal-binding</keyword>
<evidence type="ECO:0000256" key="3">
    <source>
        <dbReference type="ARBA" id="ARBA00008212"/>
    </source>
</evidence>
<feature type="compositionally biased region" description="Basic and acidic residues" evidence="12">
    <location>
        <begin position="55"/>
        <end position="64"/>
    </location>
</feature>
<dbReference type="GO" id="GO:0005634">
    <property type="term" value="C:nucleus"/>
    <property type="evidence" value="ECO:0007669"/>
    <property type="project" value="UniProtKB-SubCell"/>
</dbReference>
<feature type="coiled-coil region" evidence="11">
    <location>
        <begin position="115"/>
        <end position="142"/>
    </location>
</feature>
<dbReference type="Gene3D" id="3.30.40.10">
    <property type="entry name" value="Zinc/RING finger domain, C3HC4 (zinc finger)"/>
    <property type="match status" value="1"/>
</dbReference>
<evidence type="ECO:0000313" key="14">
    <source>
        <dbReference type="EMBL" id="KAK3214658.1"/>
    </source>
</evidence>
<dbReference type="GO" id="GO:0008270">
    <property type="term" value="F:zinc ion binding"/>
    <property type="evidence" value="ECO:0007669"/>
    <property type="project" value="UniProtKB-KW"/>
</dbReference>
<dbReference type="InterPro" id="IPR004181">
    <property type="entry name" value="Znf_MIZ"/>
</dbReference>
<dbReference type="GO" id="GO:0061665">
    <property type="term" value="F:SUMO ligase activity"/>
    <property type="evidence" value="ECO:0007669"/>
    <property type="project" value="TreeGrafter"/>
</dbReference>
<feature type="region of interest" description="Disordered" evidence="12">
    <location>
        <begin position="173"/>
        <end position="216"/>
    </location>
</feature>